<sequence>MISGHSQSSPYPSRPPPRLLLSMRMASPPKPKLQIAICGGGIAGLTVAAFLSRSLDIEVHIFEGKPNIRAIGAGIAIWKRYWDILEEATDFELECTARGLQVCPWSQVTGPVLRKADDPSCGVDFSHVPHGPRLIPRDDLLDILHKHVNTERCRIQTNKRVISWARQEPEKIIIYFEDSTSVIVDLLIGADGVHSCVRRHLFQGNRAFSEPKFSGQFAYRMSCPRAEVEKRCPNNEALRGFKIWCGKGRHVTSNTVRDEIQMTAYDNVFDANGLPAPFNGPWVTEVPAAKIAERYDGWEPDLVGLLQVPKIASRWAVHVVHPLPTFVSDRVCLIGDAAHAMTPHQGLGGGQGIEDAYILAQLLAHSQTTAANLPEVLKIYDFIRRPSSQEVARQSFANGLLYGFLNPKHCDASLMEVGEEVATSCRWLLESDGAKTEWAKAESLLATLPPCSERS</sequence>
<evidence type="ECO:0000313" key="2">
    <source>
        <dbReference type="Proteomes" id="UP000250078"/>
    </source>
</evidence>
<proteinExistence type="predicted"/>
<dbReference type="Proteomes" id="UP000250078">
    <property type="component" value="Unassembled WGS sequence"/>
</dbReference>
<accession>A0ACC8ENG7</accession>
<keyword evidence="2" id="KW-1185">Reference proteome</keyword>
<evidence type="ECO:0000313" key="1">
    <source>
        <dbReference type="EMBL" id="OCK87874.1"/>
    </source>
</evidence>
<gene>
    <name evidence="1" type="ORF">K441DRAFT_700919</name>
</gene>
<organism evidence="1 2">
    <name type="scientific">Cenococcum geophilum 1.58</name>
    <dbReference type="NCBI Taxonomy" id="794803"/>
    <lineage>
        <taxon>Eukaryota</taxon>
        <taxon>Fungi</taxon>
        <taxon>Dikarya</taxon>
        <taxon>Ascomycota</taxon>
        <taxon>Pezizomycotina</taxon>
        <taxon>Dothideomycetes</taxon>
        <taxon>Pleosporomycetidae</taxon>
        <taxon>Gloniales</taxon>
        <taxon>Gloniaceae</taxon>
        <taxon>Cenococcum</taxon>
    </lineage>
</organism>
<dbReference type="EMBL" id="KV748253">
    <property type="protein sequence ID" value="OCK87874.1"/>
    <property type="molecule type" value="Genomic_DNA"/>
</dbReference>
<name>A0ACC8ENG7_9PEZI</name>
<protein>
    <submittedName>
        <fullName evidence="1">FAD/NAD(P)-binding domain-containing protein</fullName>
    </submittedName>
</protein>
<reference evidence="1 2" key="1">
    <citation type="journal article" date="2016" name="Nat. Commun.">
        <title>Ectomycorrhizal ecology is imprinted in the genome of the dominant symbiotic fungus Cenococcum geophilum.</title>
        <authorList>
            <consortium name="DOE Joint Genome Institute"/>
            <person name="Peter M."/>
            <person name="Kohler A."/>
            <person name="Ohm R.A."/>
            <person name="Kuo A."/>
            <person name="Krutzmann J."/>
            <person name="Morin E."/>
            <person name="Arend M."/>
            <person name="Barry K.W."/>
            <person name="Binder M."/>
            <person name="Choi C."/>
            <person name="Clum A."/>
            <person name="Copeland A."/>
            <person name="Grisel N."/>
            <person name="Haridas S."/>
            <person name="Kipfer T."/>
            <person name="LaButti K."/>
            <person name="Lindquist E."/>
            <person name="Lipzen A."/>
            <person name="Maire R."/>
            <person name="Meier B."/>
            <person name="Mihaltcheva S."/>
            <person name="Molinier V."/>
            <person name="Murat C."/>
            <person name="Poggeler S."/>
            <person name="Quandt C.A."/>
            <person name="Sperisen C."/>
            <person name="Tritt A."/>
            <person name="Tisserant E."/>
            <person name="Crous P.W."/>
            <person name="Henrissat B."/>
            <person name="Nehls U."/>
            <person name="Egli S."/>
            <person name="Spatafora J.W."/>
            <person name="Grigoriev I.V."/>
            <person name="Martin F.M."/>
        </authorList>
    </citation>
    <scope>NUCLEOTIDE SEQUENCE [LARGE SCALE GENOMIC DNA]</scope>
    <source>
        <strain evidence="1 2">1.58</strain>
    </source>
</reference>